<feature type="domain" description="Small ribosomal subunit protein eS31" evidence="5">
    <location>
        <begin position="98"/>
        <end position="143"/>
    </location>
</feature>
<dbReference type="InterPro" id="IPR002906">
    <property type="entry name" value="Ribosomal_eS31"/>
</dbReference>
<dbReference type="GO" id="GO:0006412">
    <property type="term" value="P:translation"/>
    <property type="evidence" value="ECO:0007669"/>
    <property type="project" value="InterPro"/>
</dbReference>
<evidence type="ECO:0000259" key="5">
    <source>
        <dbReference type="SMART" id="SM01402"/>
    </source>
</evidence>
<dbReference type="InterPro" id="IPR038582">
    <property type="entry name" value="Ribosomal_eS31_euk-type_sf"/>
</dbReference>
<evidence type="ECO:0000256" key="3">
    <source>
        <dbReference type="ARBA" id="ARBA00022980"/>
    </source>
</evidence>
<proteinExistence type="predicted"/>
<accession>A0A504Z6K4</accession>
<dbReference type="GO" id="GO:0003735">
    <property type="term" value="F:structural constituent of ribosome"/>
    <property type="evidence" value="ECO:0007669"/>
    <property type="project" value="InterPro"/>
</dbReference>
<dbReference type="SUPFAM" id="SSF57829">
    <property type="entry name" value="Zn-binding ribosomal proteins"/>
    <property type="match status" value="1"/>
</dbReference>
<keyword evidence="1" id="KW-1017">Isopeptide bond</keyword>
<evidence type="ECO:0000256" key="2">
    <source>
        <dbReference type="ARBA" id="ARBA00022833"/>
    </source>
</evidence>
<organism evidence="6 7">
    <name type="scientific">Fasciola gigantica</name>
    <name type="common">Giant liver fluke</name>
    <dbReference type="NCBI Taxonomy" id="46835"/>
    <lineage>
        <taxon>Eukaryota</taxon>
        <taxon>Metazoa</taxon>
        <taxon>Spiralia</taxon>
        <taxon>Lophotrochozoa</taxon>
        <taxon>Platyhelminthes</taxon>
        <taxon>Trematoda</taxon>
        <taxon>Digenea</taxon>
        <taxon>Plagiorchiida</taxon>
        <taxon>Echinostomata</taxon>
        <taxon>Echinostomatoidea</taxon>
        <taxon>Fasciolidae</taxon>
        <taxon>Fasciola</taxon>
    </lineage>
</organism>
<keyword evidence="3 6" id="KW-0689">Ribosomal protein</keyword>
<dbReference type="SUPFAM" id="SSF54236">
    <property type="entry name" value="Ubiquitin-like"/>
    <property type="match status" value="1"/>
</dbReference>
<keyword evidence="7" id="KW-1185">Reference proteome</keyword>
<dbReference type="GO" id="GO:0005840">
    <property type="term" value="C:ribosome"/>
    <property type="evidence" value="ECO:0007669"/>
    <property type="project" value="UniProtKB-KW"/>
</dbReference>
<dbReference type="Proteomes" id="UP000316759">
    <property type="component" value="Unassembled WGS sequence"/>
</dbReference>
<reference evidence="6 7" key="1">
    <citation type="submission" date="2019-04" db="EMBL/GenBank/DDBJ databases">
        <title>Annotation for the trematode Fasciola gigantica.</title>
        <authorList>
            <person name="Choi Y.-J."/>
        </authorList>
    </citation>
    <scope>NUCLEOTIDE SEQUENCE [LARGE SCALE GENOMIC DNA]</scope>
    <source>
        <strain evidence="6">Uganda_cow_1</strain>
    </source>
</reference>
<protein>
    <submittedName>
        <fullName evidence="6">Small subunit ribosomal protein S27Ae</fullName>
    </submittedName>
</protein>
<evidence type="ECO:0000256" key="1">
    <source>
        <dbReference type="ARBA" id="ARBA00022499"/>
    </source>
</evidence>
<dbReference type="InterPro" id="IPR029071">
    <property type="entry name" value="Ubiquitin-like_domsf"/>
</dbReference>
<keyword evidence="2" id="KW-0862">Zinc</keyword>
<keyword evidence="4" id="KW-0687">Ribonucleoprotein</keyword>
<name>A0A504Z6K4_FASGI</name>
<dbReference type="Pfam" id="PF01599">
    <property type="entry name" value="Ribosomal_S27"/>
    <property type="match status" value="1"/>
</dbReference>
<dbReference type="AlphaFoldDB" id="A0A504Z6K4"/>
<evidence type="ECO:0000313" key="7">
    <source>
        <dbReference type="Proteomes" id="UP000316759"/>
    </source>
</evidence>
<dbReference type="GO" id="GO:1990904">
    <property type="term" value="C:ribonucleoprotein complex"/>
    <property type="evidence" value="ECO:0007669"/>
    <property type="project" value="UniProtKB-KW"/>
</dbReference>
<dbReference type="SMART" id="SM01402">
    <property type="entry name" value="Ribosomal_S27"/>
    <property type="match status" value="1"/>
</dbReference>
<dbReference type="OrthoDB" id="428577at2759"/>
<gene>
    <name evidence="6" type="ORF">FGIG_11723</name>
</gene>
<evidence type="ECO:0000256" key="4">
    <source>
        <dbReference type="ARBA" id="ARBA00023274"/>
    </source>
</evidence>
<dbReference type="EMBL" id="SUNJ01002015">
    <property type="protein sequence ID" value="TPP66327.1"/>
    <property type="molecule type" value="Genomic_DNA"/>
</dbReference>
<evidence type="ECO:0000313" key="6">
    <source>
        <dbReference type="EMBL" id="TPP66327.1"/>
    </source>
</evidence>
<sequence length="149" mass="16997">MRLFVRSPFSGLLSFSVSPLDSVKSLVAHLDDSIDGWYLSHDGRLLEDTEIFGDLELEENACLDLNYELAGGAKKRKKKVYTTPKKTKHRNKKVKLATLKFYKVDSNGKITRLRRECPSEKCGAGIFMASHFDRQYCGKCMLTYRHASK</sequence>
<dbReference type="Gene3D" id="6.20.50.150">
    <property type="match status" value="1"/>
</dbReference>
<dbReference type="STRING" id="46835.A0A504Z6K4"/>
<dbReference type="InterPro" id="IPR011332">
    <property type="entry name" value="Ribosomal_zn-bd"/>
</dbReference>
<comment type="caution">
    <text evidence="6">The sequence shown here is derived from an EMBL/GenBank/DDBJ whole genome shotgun (WGS) entry which is preliminary data.</text>
</comment>